<feature type="transmembrane region" description="Helical" evidence="6">
    <location>
        <begin position="302"/>
        <end position="321"/>
    </location>
</feature>
<keyword evidence="2" id="KW-0964">Secreted</keyword>
<sequence>MRATAVVAAALGSVALVGGTQAQAVDGDSATGASASASASASTDAAGEAAASSAPSASASTSALPSASAGTSTSPSASPEPSHTPGAVGDLPRPSPGKECREYPFGENSVRSELRGLPGTIVAGSGWHEFGYRATNISDRTLAQVDLNIDLGVVRSDGVTDVDQLLLTLQWFDVADQTWKKAPKEIANYGLFAGARDLRAGEYVDARMRIRVENGAPAASAYFFTVGYSLGVEGKCGHGAAYRWDFKVVPAGTPPVSGGSSPRPVPATHPSASASPVPAPDRVSLPVAGRLASTGSSDDTPLLTALGTGAVLLGTGTVVLARRRTR</sequence>
<evidence type="ECO:0000259" key="8">
    <source>
        <dbReference type="PROSITE" id="PS50847"/>
    </source>
</evidence>
<evidence type="ECO:0000256" key="5">
    <source>
        <dbReference type="SAM" id="MobiDB-lite"/>
    </source>
</evidence>
<evidence type="ECO:0000256" key="7">
    <source>
        <dbReference type="SAM" id="SignalP"/>
    </source>
</evidence>
<evidence type="ECO:0000256" key="3">
    <source>
        <dbReference type="ARBA" id="ARBA00022729"/>
    </source>
</evidence>
<protein>
    <submittedName>
        <fullName evidence="9">LPXTG-motif cell wall-anchored protein</fullName>
    </submittedName>
</protein>
<dbReference type="AlphaFoldDB" id="A0A7W7SKM3"/>
<feature type="region of interest" description="Disordered" evidence="5">
    <location>
        <begin position="255"/>
        <end position="280"/>
    </location>
</feature>
<evidence type="ECO:0000256" key="1">
    <source>
        <dbReference type="ARBA" id="ARBA00022512"/>
    </source>
</evidence>
<dbReference type="Proteomes" id="UP000573327">
    <property type="component" value="Unassembled WGS sequence"/>
</dbReference>
<gene>
    <name evidence="9" type="ORF">F4556_007143</name>
</gene>
<accession>A0A7W7SKM3</accession>
<evidence type="ECO:0000256" key="4">
    <source>
        <dbReference type="ARBA" id="ARBA00023088"/>
    </source>
</evidence>
<evidence type="ECO:0000256" key="6">
    <source>
        <dbReference type="SAM" id="Phobius"/>
    </source>
</evidence>
<dbReference type="RefSeq" id="WP_184923687.1">
    <property type="nucleotide sequence ID" value="NZ_JACHJR010000001.1"/>
</dbReference>
<comment type="caution">
    <text evidence="9">The sequence shown here is derived from an EMBL/GenBank/DDBJ whole genome shotgun (WGS) entry which is preliminary data.</text>
</comment>
<dbReference type="NCBIfam" id="TIGR01167">
    <property type="entry name" value="LPXTG_anchor"/>
    <property type="match status" value="1"/>
</dbReference>
<dbReference type="EMBL" id="JACHJR010000001">
    <property type="protein sequence ID" value="MBB4951608.1"/>
    <property type="molecule type" value="Genomic_DNA"/>
</dbReference>
<feature type="domain" description="Gram-positive cocci surface proteins LPxTG" evidence="8">
    <location>
        <begin position="291"/>
        <end position="326"/>
    </location>
</feature>
<feature type="compositionally biased region" description="Low complexity" evidence="5">
    <location>
        <begin position="27"/>
        <end position="81"/>
    </location>
</feature>
<proteinExistence type="predicted"/>
<organism evidence="9 10">
    <name type="scientific">Kitasatospora gansuensis</name>
    <dbReference type="NCBI Taxonomy" id="258050"/>
    <lineage>
        <taxon>Bacteria</taxon>
        <taxon>Bacillati</taxon>
        <taxon>Actinomycetota</taxon>
        <taxon>Actinomycetes</taxon>
        <taxon>Kitasatosporales</taxon>
        <taxon>Streptomycetaceae</taxon>
        <taxon>Kitasatospora</taxon>
    </lineage>
</organism>
<name>A0A7W7SKM3_9ACTN</name>
<evidence type="ECO:0000313" key="9">
    <source>
        <dbReference type="EMBL" id="MBB4951608.1"/>
    </source>
</evidence>
<keyword evidence="3 7" id="KW-0732">Signal</keyword>
<keyword evidence="1" id="KW-0134">Cell wall</keyword>
<keyword evidence="6" id="KW-0472">Membrane</keyword>
<evidence type="ECO:0000256" key="2">
    <source>
        <dbReference type="ARBA" id="ARBA00022525"/>
    </source>
</evidence>
<feature type="signal peptide" evidence="7">
    <location>
        <begin position="1"/>
        <end position="24"/>
    </location>
</feature>
<evidence type="ECO:0000313" key="10">
    <source>
        <dbReference type="Proteomes" id="UP000573327"/>
    </source>
</evidence>
<feature type="region of interest" description="Disordered" evidence="5">
    <location>
        <begin position="25"/>
        <end position="104"/>
    </location>
</feature>
<keyword evidence="6" id="KW-0812">Transmembrane</keyword>
<keyword evidence="4" id="KW-0572">Peptidoglycan-anchor</keyword>
<dbReference type="InterPro" id="IPR019931">
    <property type="entry name" value="LPXTG_anchor"/>
</dbReference>
<reference evidence="9 10" key="1">
    <citation type="submission" date="2020-08" db="EMBL/GenBank/DDBJ databases">
        <title>Sequencing the genomes of 1000 actinobacteria strains.</title>
        <authorList>
            <person name="Klenk H.-P."/>
        </authorList>
    </citation>
    <scope>NUCLEOTIDE SEQUENCE [LARGE SCALE GENOMIC DNA]</scope>
    <source>
        <strain evidence="9 10">DSM 44786</strain>
    </source>
</reference>
<dbReference type="PROSITE" id="PS50847">
    <property type="entry name" value="GRAM_POS_ANCHORING"/>
    <property type="match status" value="1"/>
</dbReference>
<feature type="chain" id="PRO_5031481683" evidence="7">
    <location>
        <begin position="25"/>
        <end position="326"/>
    </location>
</feature>
<keyword evidence="6" id="KW-1133">Transmembrane helix</keyword>
<keyword evidence="10" id="KW-1185">Reference proteome</keyword>